<dbReference type="Pfam" id="PF16810">
    <property type="entry name" value="RXLR"/>
    <property type="match status" value="1"/>
</dbReference>
<dbReference type="GO" id="GO:0005576">
    <property type="term" value="C:extracellular region"/>
    <property type="evidence" value="ECO:0007669"/>
    <property type="project" value="UniProtKB-SubCell"/>
</dbReference>
<protein>
    <recommendedName>
        <fullName evidence="5">RxLR effector protein</fullName>
    </recommendedName>
</protein>
<keyword evidence="3 5" id="KW-0964">Secreted</keyword>
<evidence type="ECO:0000256" key="4">
    <source>
        <dbReference type="ARBA" id="ARBA00022729"/>
    </source>
</evidence>
<feature type="signal peptide" evidence="5">
    <location>
        <begin position="1"/>
        <end position="23"/>
    </location>
</feature>
<evidence type="ECO:0000256" key="3">
    <source>
        <dbReference type="ARBA" id="ARBA00022525"/>
    </source>
</evidence>
<dbReference type="AlphaFoldDB" id="A0A7G4WI00"/>
<evidence type="ECO:0000313" key="6">
    <source>
        <dbReference type="EMBL" id="QMU24835.1"/>
    </source>
</evidence>
<comment type="domain">
    <text evidence="5">The RxLR-dEER motif acts to carry the protein into the host cell cytoplasm through binding to cell surface phosphatidylinositol-3-phosphate.</text>
</comment>
<dbReference type="InterPro" id="IPR031825">
    <property type="entry name" value="RXLR"/>
</dbReference>
<name>A0A7G4WI00_9STRA</name>
<accession>A0A7G4WI00</accession>
<evidence type="ECO:0000256" key="2">
    <source>
        <dbReference type="ARBA" id="ARBA00010400"/>
    </source>
</evidence>
<comment type="similarity">
    <text evidence="2 5">Belongs to the RxLR effector family.</text>
</comment>
<organism evidence="6">
    <name type="scientific">Phytophthora agathidicida</name>
    <dbReference type="NCBI Taxonomy" id="1642459"/>
    <lineage>
        <taxon>Eukaryota</taxon>
        <taxon>Sar</taxon>
        <taxon>Stramenopiles</taxon>
        <taxon>Oomycota</taxon>
        <taxon>Peronosporomycetes</taxon>
        <taxon>Peronosporales</taxon>
        <taxon>Peronosporaceae</taxon>
        <taxon>Phytophthora</taxon>
    </lineage>
</organism>
<feature type="chain" id="PRO_5029034594" description="RxLR effector protein" evidence="5">
    <location>
        <begin position="24"/>
        <end position="140"/>
    </location>
</feature>
<keyword evidence="4 5" id="KW-0732">Signal</keyword>
<comment type="function">
    <text evidence="5">Effector that suppresses plant defense responses during pathogen infection.</text>
</comment>
<evidence type="ECO:0000256" key="1">
    <source>
        <dbReference type="ARBA" id="ARBA00004613"/>
    </source>
</evidence>
<evidence type="ECO:0000256" key="5">
    <source>
        <dbReference type="RuleBase" id="RU367124"/>
    </source>
</evidence>
<comment type="subcellular location">
    <subcellularLocation>
        <location evidence="1 5">Secreted</location>
    </subcellularLocation>
</comment>
<sequence>MRLSSTLLSVTVALLLASGSTLGEHVQTSHVASPNLVQPVGALQNIVLGGKRLLRTIEDADRAAEERASFSDLNKIAGKLSTSEEAKIKALAWKFKSWHQGNKEPADVTGKMLNLGFKEHQAIRMGGLYEKYLKDPAFYH</sequence>
<dbReference type="EMBL" id="MT503111">
    <property type="protein sequence ID" value="QMU24835.1"/>
    <property type="molecule type" value="Genomic_DNA"/>
</dbReference>
<gene>
    <name evidence="6" type="primary">PaRXLR11</name>
</gene>
<reference evidence="6" key="1">
    <citation type="journal article" date="2020" name="Mol. Plant">
        <title>Functional analysis of RXLR effectors from the New Zealand kauri dieback pathogen Phytophthora agathidicida.</title>
        <authorList>
            <person name="Guo Y."/>
            <person name="Dupont P.Y."/>
            <person name="Mesarich C.H."/>
            <person name="Yang B."/>
            <person name="McDougal R.L."/>
            <person name="Panda P."/>
            <person name="Dijkwel P."/>
            <person name="Studholme D.J."/>
            <person name="Sambles C."/>
            <person name="Win J."/>
            <person name="Wang Y."/>
            <person name="Williams N.M."/>
            <person name="Bradshaw R.E."/>
        </authorList>
    </citation>
    <scope>NUCLEOTIDE SEQUENCE</scope>
    <source>
        <strain evidence="6">3770</strain>
    </source>
</reference>
<proteinExistence type="inferred from homology"/>